<dbReference type="InterPro" id="IPR050109">
    <property type="entry name" value="HTH-type_TetR-like_transc_reg"/>
</dbReference>
<evidence type="ECO:0000256" key="3">
    <source>
        <dbReference type="ARBA" id="ARBA00023163"/>
    </source>
</evidence>
<dbReference type="InterPro" id="IPR001647">
    <property type="entry name" value="HTH_TetR"/>
</dbReference>
<protein>
    <submittedName>
        <fullName evidence="6">DNA-binding transcriptional regulator, AcrR family</fullName>
    </submittedName>
</protein>
<keyword evidence="7" id="KW-1185">Reference proteome</keyword>
<feature type="DNA-binding region" description="H-T-H motif" evidence="4">
    <location>
        <begin position="38"/>
        <end position="57"/>
    </location>
</feature>
<keyword evidence="1" id="KW-0805">Transcription regulation</keyword>
<evidence type="ECO:0000313" key="6">
    <source>
        <dbReference type="EMBL" id="SEL74291.1"/>
    </source>
</evidence>
<keyword evidence="2 4" id="KW-0238">DNA-binding</keyword>
<dbReference type="Pfam" id="PF21597">
    <property type="entry name" value="TetR_C_43"/>
    <property type="match status" value="1"/>
</dbReference>
<dbReference type="OrthoDB" id="9795011at2"/>
<name>A0A1H7SNR4_STRJI</name>
<dbReference type="InterPro" id="IPR009057">
    <property type="entry name" value="Homeodomain-like_sf"/>
</dbReference>
<gene>
    <name evidence="6" type="ORF">SAMN05414137_112132</name>
</gene>
<dbReference type="SUPFAM" id="SSF46689">
    <property type="entry name" value="Homeodomain-like"/>
    <property type="match status" value="1"/>
</dbReference>
<dbReference type="eggNOG" id="COG1309">
    <property type="taxonomic scope" value="Bacteria"/>
</dbReference>
<sequence>MTAETRAPRPMRADARRNYEKLVAVATESFLANGPEASLDEIAKRAGVGPGTLYRHFPNREALLDAVCVQWADSVAADAAPLLSAEDPTAALSEWLVRLVDHVGAFKGLASALLLSSERKHDTAWVLHHTSEELVERAKAAGGIRPDVTTSELMQLTSGITYACSNAKQSGKTVSAPERLIGLIMDGVRTR</sequence>
<evidence type="ECO:0000256" key="1">
    <source>
        <dbReference type="ARBA" id="ARBA00023015"/>
    </source>
</evidence>
<dbReference type="Gene3D" id="1.10.357.10">
    <property type="entry name" value="Tetracycline Repressor, domain 2"/>
    <property type="match status" value="1"/>
</dbReference>
<dbReference type="InterPro" id="IPR036271">
    <property type="entry name" value="Tet_transcr_reg_TetR-rel_C_sf"/>
</dbReference>
<dbReference type="SUPFAM" id="SSF48498">
    <property type="entry name" value="Tetracyclin repressor-like, C-terminal domain"/>
    <property type="match status" value="1"/>
</dbReference>
<keyword evidence="3" id="KW-0804">Transcription</keyword>
<dbReference type="RefSeq" id="WP_042456264.1">
    <property type="nucleotide sequence ID" value="NZ_BBPN01000041.1"/>
</dbReference>
<dbReference type="PANTHER" id="PTHR30055:SF234">
    <property type="entry name" value="HTH-TYPE TRANSCRIPTIONAL REGULATOR BETI"/>
    <property type="match status" value="1"/>
</dbReference>
<organism evidence="6 7">
    <name type="scientific">Streptacidiphilus jiangxiensis</name>
    <dbReference type="NCBI Taxonomy" id="235985"/>
    <lineage>
        <taxon>Bacteria</taxon>
        <taxon>Bacillati</taxon>
        <taxon>Actinomycetota</taxon>
        <taxon>Actinomycetes</taxon>
        <taxon>Kitasatosporales</taxon>
        <taxon>Streptomycetaceae</taxon>
        <taxon>Streptacidiphilus</taxon>
    </lineage>
</organism>
<dbReference type="GO" id="GO:0003700">
    <property type="term" value="F:DNA-binding transcription factor activity"/>
    <property type="evidence" value="ECO:0007669"/>
    <property type="project" value="TreeGrafter"/>
</dbReference>
<evidence type="ECO:0000256" key="4">
    <source>
        <dbReference type="PROSITE-ProRule" id="PRU00335"/>
    </source>
</evidence>
<dbReference type="AlphaFoldDB" id="A0A1H7SNR4"/>
<dbReference type="PANTHER" id="PTHR30055">
    <property type="entry name" value="HTH-TYPE TRANSCRIPTIONAL REGULATOR RUTR"/>
    <property type="match status" value="1"/>
</dbReference>
<dbReference type="Proteomes" id="UP000183015">
    <property type="component" value="Unassembled WGS sequence"/>
</dbReference>
<dbReference type="InterPro" id="IPR049445">
    <property type="entry name" value="TetR_SbtR-like_C"/>
</dbReference>
<accession>A0A1H7SNR4</accession>
<dbReference type="PROSITE" id="PS50977">
    <property type="entry name" value="HTH_TETR_2"/>
    <property type="match status" value="1"/>
</dbReference>
<reference evidence="7" key="1">
    <citation type="submission" date="2016-10" db="EMBL/GenBank/DDBJ databases">
        <authorList>
            <person name="Varghese N."/>
        </authorList>
    </citation>
    <scope>NUCLEOTIDE SEQUENCE [LARGE SCALE GENOMIC DNA]</scope>
    <source>
        <strain evidence="7">DSM 45096 / BCRC 16803 / CGMCC 4.1857 / CIP 109030 / JCM 12277 / KCTC 19219 / NBRC 100920 / 33214</strain>
    </source>
</reference>
<dbReference type="STRING" id="235985.SAMN05414137_112132"/>
<dbReference type="GO" id="GO:0000976">
    <property type="term" value="F:transcription cis-regulatory region binding"/>
    <property type="evidence" value="ECO:0007669"/>
    <property type="project" value="TreeGrafter"/>
</dbReference>
<dbReference type="EMBL" id="FOAZ01000012">
    <property type="protein sequence ID" value="SEL74291.1"/>
    <property type="molecule type" value="Genomic_DNA"/>
</dbReference>
<dbReference type="PRINTS" id="PR00455">
    <property type="entry name" value="HTHTETR"/>
</dbReference>
<dbReference type="Pfam" id="PF00440">
    <property type="entry name" value="TetR_N"/>
    <property type="match status" value="1"/>
</dbReference>
<evidence type="ECO:0000313" key="7">
    <source>
        <dbReference type="Proteomes" id="UP000183015"/>
    </source>
</evidence>
<proteinExistence type="predicted"/>
<evidence type="ECO:0000259" key="5">
    <source>
        <dbReference type="PROSITE" id="PS50977"/>
    </source>
</evidence>
<evidence type="ECO:0000256" key="2">
    <source>
        <dbReference type="ARBA" id="ARBA00023125"/>
    </source>
</evidence>
<feature type="domain" description="HTH tetR-type" evidence="5">
    <location>
        <begin position="16"/>
        <end position="75"/>
    </location>
</feature>